<dbReference type="Proteomes" id="UP000437017">
    <property type="component" value="Unassembled WGS sequence"/>
</dbReference>
<dbReference type="PANTHER" id="PTHR11829:SF372">
    <property type="entry name" value="FORKHEAD BOX PROTEIN I2"/>
    <property type="match status" value="1"/>
</dbReference>
<reference evidence="6 7" key="1">
    <citation type="journal article" date="2019" name="PLoS ONE">
        <title>Genomic analyses reveal an absence of contemporary introgressive admixture between fin whales and blue whales, despite known hybrids.</title>
        <authorList>
            <person name="Westbury M.V."/>
            <person name="Petersen B."/>
            <person name="Lorenzen E.D."/>
        </authorList>
    </citation>
    <scope>NUCLEOTIDE SEQUENCE [LARGE SCALE GENOMIC DNA]</scope>
    <source>
        <strain evidence="6">FinWhale-01</strain>
    </source>
</reference>
<comment type="subcellular location">
    <subcellularLocation>
        <location evidence="2">Nucleus</location>
    </subcellularLocation>
</comment>
<feature type="transmembrane region" description="Helical" evidence="4">
    <location>
        <begin position="87"/>
        <end position="113"/>
    </location>
</feature>
<dbReference type="OrthoDB" id="5954824at2759"/>
<dbReference type="GO" id="GO:0005634">
    <property type="term" value="C:nucleus"/>
    <property type="evidence" value="ECO:0007669"/>
    <property type="project" value="UniProtKB-SubCell"/>
</dbReference>
<keyword evidence="4" id="KW-0472">Membrane</keyword>
<name>A0A6A1QF84_BALPH</name>
<organism evidence="6 7">
    <name type="scientific">Balaenoptera physalus</name>
    <name type="common">Fin whale</name>
    <name type="synonym">Balaena physalus</name>
    <dbReference type="NCBI Taxonomy" id="9770"/>
    <lineage>
        <taxon>Eukaryota</taxon>
        <taxon>Metazoa</taxon>
        <taxon>Chordata</taxon>
        <taxon>Craniata</taxon>
        <taxon>Vertebrata</taxon>
        <taxon>Euteleostomi</taxon>
        <taxon>Mammalia</taxon>
        <taxon>Eutheria</taxon>
        <taxon>Laurasiatheria</taxon>
        <taxon>Artiodactyla</taxon>
        <taxon>Whippomorpha</taxon>
        <taxon>Cetacea</taxon>
        <taxon>Mysticeti</taxon>
        <taxon>Balaenopteridae</taxon>
        <taxon>Balaenoptera</taxon>
    </lineage>
</organism>
<keyword evidence="4" id="KW-1133">Transmembrane helix</keyword>
<feature type="domain" description="Fork-head" evidence="5">
    <location>
        <begin position="6"/>
        <end position="34"/>
    </location>
</feature>
<dbReference type="GO" id="GO:0030154">
    <property type="term" value="P:cell differentiation"/>
    <property type="evidence" value="ECO:0007669"/>
    <property type="project" value="TreeGrafter"/>
</dbReference>
<feature type="DNA-binding region" description="Fork-head" evidence="2">
    <location>
        <begin position="6"/>
        <end position="34"/>
    </location>
</feature>
<dbReference type="PANTHER" id="PTHR11829">
    <property type="entry name" value="FORKHEAD BOX PROTEIN"/>
    <property type="match status" value="1"/>
</dbReference>
<evidence type="ECO:0000313" key="7">
    <source>
        <dbReference type="Proteomes" id="UP000437017"/>
    </source>
</evidence>
<dbReference type="InterPro" id="IPR036388">
    <property type="entry name" value="WH-like_DNA-bd_sf"/>
</dbReference>
<keyword evidence="7" id="KW-1185">Reference proteome</keyword>
<accession>A0A6A1QF84</accession>
<dbReference type="PROSITE" id="PS50039">
    <property type="entry name" value="FORK_HEAD_3"/>
    <property type="match status" value="1"/>
</dbReference>
<evidence type="ECO:0000256" key="4">
    <source>
        <dbReference type="SAM" id="Phobius"/>
    </source>
</evidence>
<dbReference type="EMBL" id="SGJD01000135">
    <property type="protein sequence ID" value="KAB0406758.1"/>
    <property type="molecule type" value="Genomic_DNA"/>
</dbReference>
<dbReference type="InterPro" id="IPR001766">
    <property type="entry name" value="Fork_head_dom"/>
</dbReference>
<evidence type="ECO:0000313" key="6">
    <source>
        <dbReference type="EMBL" id="KAB0406758.1"/>
    </source>
</evidence>
<dbReference type="GO" id="GO:0000981">
    <property type="term" value="F:DNA-binding transcription factor activity, RNA polymerase II-specific"/>
    <property type="evidence" value="ECO:0007669"/>
    <property type="project" value="TreeGrafter"/>
</dbReference>
<dbReference type="Gene3D" id="1.10.10.10">
    <property type="entry name" value="Winged helix-like DNA-binding domain superfamily/Winged helix DNA-binding domain"/>
    <property type="match status" value="1"/>
</dbReference>
<evidence type="ECO:0000259" key="5">
    <source>
        <dbReference type="PROSITE" id="PS50039"/>
    </source>
</evidence>
<proteinExistence type="predicted"/>
<dbReference type="GO" id="GO:0000978">
    <property type="term" value="F:RNA polymerase II cis-regulatory region sequence-specific DNA binding"/>
    <property type="evidence" value="ECO:0007669"/>
    <property type="project" value="TreeGrafter"/>
</dbReference>
<feature type="compositionally biased region" description="Low complexity" evidence="3">
    <location>
        <begin position="39"/>
        <end position="54"/>
    </location>
</feature>
<evidence type="ECO:0000256" key="3">
    <source>
        <dbReference type="SAM" id="MobiDB-lite"/>
    </source>
</evidence>
<feature type="region of interest" description="Disordered" evidence="3">
    <location>
        <begin position="35"/>
        <end position="54"/>
    </location>
</feature>
<comment type="caution">
    <text evidence="6">The sequence shown here is derived from an EMBL/GenBank/DDBJ whole genome shotgun (WGS) entry which is preliminary data.</text>
</comment>
<dbReference type="GO" id="GO:0009653">
    <property type="term" value="P:anatomical structure morphogenesis"/>
    <property type="evidence" value="ECO:0007669"/>
    <property type="project" value="TreeGrafter"/>
</dbReference>
<keyword evidence="1 2" id="KW-0238">DNA-binding</keyword>
<evidence type="ECO:0000256" key="1">
    <source>
        <dbReference type="ARBA" id="ARBA00023125"/>
    </source>
</evidence>
<protein>
    <recommendedName>
        <fullName evidence="5">Fork-head domain-containing protein</fullName>
    </recommendedName>
</protein>
<gene>
    <name evidence="6" type="ORF">E2I00_018140</name>
</gene>
<dbReference type="AlphaFoldDB" id="A0A6A1QF84"/>
<dbReference type="InterPro" id="IPR050211">
    <property type="entry name" value="FOX_domain-containing"/>
</dbReference>
<feature type="transmembrane region" description="Helical" evidence="4">
    <location>
        <begin position="119"/>
        <end position="143"/>
    </location>
</feature>
<keyword evidence="2" id="KW-0539">Nucleus</keyword>
<evidence type="ECO:0000256" key="2">
    <source>
        <dbReference type="PROSITE-ProRule" id="PRU00089"/>
    </source>
</evidence>
<keyword evidence="4" id="KW-0812">Transmembrane</keyword>
<sequence>MCCFPEAQGKGNYWTLDPNCEKMFDNGNFRRKRKRRGEASAAAPSGARSPGGAKAPELEPLGAASLDLRLSSSPPASEAAACFSSTIIFTSITTVIFTIISILITTIICITTIVPSITFTIITTAITITICTIITITSIITIITKTVKQRNGGPRAIPRGGALPLDSDSASFATQILPFVYDSDYDT</sequence>